<reference evidence="2" key="1">
    <citation type="journal article" date="2012" name="Stand. Genomic Sci.">
        <title>Permanent draft genome sequence of the gliding predator Saprospira grandis strain Sa g1 (= HR1).</title>
        <authorList>
            <person name="Mavromatis K."/>
            <person name="Chertkov O."/>
            <person name="Lapidus A."/>
            <person name="Nolan M."/>
            <person name="Lucas S."/>
            <person name="Tice H."/>
            <person name="Del Rio T.G."/>
            <person name="Cheng J.F."/>
            <person name="Han C."/>
            <person name="Tapia R."/>
            <person name="Bruce D."/>
            <person name="Goodwin L.A."/>
            <person name="Pitluck S."/>
            <person name="Huntemann M."/>
            <person name="Liolios K."/>
            <person name="Pagani I."/>
            <person name="Ivanova N."/>
            <person name="Mikhailova N."/>
            <person name="Pati A."/>
            <person name="Chen A."/>
            <person name="Palaniappan K."/>
            <person name="Land M."/>
            <person name="Brambilla E.M."/>
            <person name="Rohde M."/>
            <person name="Spring S."/>
            <person name="Goker M."/>
            <person name="Detter J.C."/>
            <person name="Bristow J."/>
            <person name="Eisen J.A."/>
            <person name="Markowitz V."/>
            <person name="Hugenholtz P."/>
            <person name="Kyrpides N.C."/>
            <person name="Klenk H.P."/>
            <person name="Woyke T."/>
        </authorList>
    </citation>
    <scope>NUCLEOTIDE SEQUENCE [LARGE SCALE GENOMIC DNA]</scope>
    <source>
        <strain evidence="2">DSM 2844</strain>
    </source>
</reference>
<name>J0XZQ6_9BACT</name>
<accession>J0XZQ6</accession>
<evidence type="ECO:0000313" key="1">
    <source>
        <dbReference type="EMBL" id="EJF54686.1"/>
    </source>
</evidence>
<gene>
    <name evidence="1" type="ORF">SapgrDRAFT_3037</name>
</gene>
<dbReference type="NCBIfam" id="TIGR02646">
    <property type="entry name" value="retron system putative HNH endonuclease"/>
    <property type="match status" value="1"/>
</dbReference>
<evidence type="ECO:0000313" key="2">
    <source>
        <dbReference type="Proteomes" id="UP000005113"/>
    </source>
</evidence>
<dbReference type="InterPro" id="IPR013467">
    <property type="entry name" value="HNH78-like"/>
</dbReference>
<organism evidence="1 2">
    <name type="scientific">Saprospira grandis DSM 2844</name>
    <dbReference type="NCBI Taxonomy" id="694433"/>
    <lineage>
        <taxon>Bacteria</taxon>
        <taxon>Pseudomonadati</taxon>
        <taxon>Bacteroidota</taxon>
        <taxon>Saprospiria</taxon>
        <taxon>Saprospirales</taxon>
        <taxon>Saprospiraceae</taxon>
        <taxon>Saprospira</taxon>
    </lineage>
</organism>
<dbReference type="OrthoDB" id="9805802at2"/>
<sequence length="234" mass="26782">MQAINKKRAHEPTSLRLYRETTDAASYTGLPSDVKRKIKDVLLKSEQFYLCAYCLGKIEVSSATIEHYSAQNGEEENSEEEDLSYMNMLAVCAGNCKNKQSKIEQHCDKARGNKTLQFIDPREKSKSEAILTYSSDGRILPNKRKVVDEELRSKIEEDLKALNLNAACLVSSRQSAKEAAQRYLDAEAKKEEWSVRDIEKAIEKWETLKKGAKPAHYLYVVLYLKKKLKAARRR</sequence>
<dbReference type="Proteomes" id="UP000005113">
    <property type="component" value="Unassembled WGS sequence"/>
</dbReference>
<proteinExistence type="predicted"/>
<dbReference type="HOGENOM" id="CLU_092819_1_0_10"/>
<dbReference type="AlphaFoldDB" id="J0XZQ6"/>
<dbReference type="EMBL" id="JH719942">
    <property type="protein sequence ID" value="EJF54686.1"/>
    <property type="molecule type" value="Genomic_DNA"/>
</dbReference>
<protein>
    <submittedName>
        <fullName evidence="1">TIGR02646 family protein</fullName>
    </submittedName>
</protein>
<dbReference type="RefSeq" id="WP_002660492.1">
    <property type="nucleotide sequence ID" value="NZ_JH719942.1"/>
</dbReference>